<feature type="transmembrane region" description="Helical" evidence="8">
    <location>
        <begin position="304"/>
        <end position="324"/>
    </location>
</feature>
<dbReference type="PANTHER" id="PTHR30472:SF1">
    <property type="entry name" value="FE(3+) DICITRATE TRANSPORT SYSTEM PERMEASE PROTEIN FECC-RELATED"/>
    <property type="match status" value="1"/>
</dbReference>
<keyword evidence="4" id="KW-1003">Cell membrane</keyword>
<dbReference type="Proteomes" id="UP001060336">
    <property type="component" value="Chromosome"/>
</dbReference>
<feature type="transmembrane region" description="Helical" evidence="8">
    <location>
        <begin position="195"/>
        <end position="217"/>
    </location>
</feature>
<organism evidence="10 11">
    <name type="scientific">Nisaea acidiphila</name>
    <dbReference type="NCBI Taxonomy" id="1862145"/>
    <lineage>
        <taxon>Bacteria</taxon>
        <taxon>Pseudomonadati</taxon>
        <taxon>Pseudomonadota</taxon>
        <taxon>Alphaproteobacteria</taxon>
        <taxon>Rhodospirillales</taxon>
        <taxon>Thalassobaculaceae</taxon>
        <taxon>Nisaea</taxon>
    </lineage>
</organism>
<evidence type="ECO:0000256" key="3">
    <source>
        <dbReference type="ARBA" id="ARBA00022448"/>
    </source>
</evidence>
<proteinExistence type="inferred from homology"/>
<evidence type="ECO:0000256" key="9">
    <source>
        <dbReference type="SAM" id="SignalP"/>
    </source>
</evidence>
<dbReference type="CDD" id="cd06550">
    <property type="entry name" value="TM_ABC_iron-siderophores_like"/>
    <property type="match status" value="1"/>
</dbReference>
<feature type="signal peptide" evidence="9">
    <location>
        <begin position="1"/>
        <end position="25"/>
    </location>
</feature>
<dbReference type="PANTHER" id="PTHR30472">
    <property type="entry name" value="FERRIC ENTEROBACTIN TRANSPORT SYSTEM PERMEASE PROTEIN"/>
    <property type="match status" value="1"/>
</dbReference>
<keyword evidence="11" id="KW-1185">Reference proteome</keyword>
<feature type="transmembrane region" description="Helical" evidence="8">
    <location>
        <begin position="275"/>
        <end position="298"/>
    </location>
</feature>
<dbReference type="EMBL" id="CP102480">
    <property type="protein sequence ID" value="UUX49280.1"/>
    <property type="molecule type" value="Genomic_DNA"/>
</dbReference>
<feature type="transmembrane region" description="Helical" evidence="8">
    <location>
        <begin position="85"/>
        <end position="108"/>
    </location>
</feature>
<dbReference type="Gene3D" id="1.10.3470.10">
    <property type="entry name" value="ABC transporter involved in vitamin B12 uptake, BtuC"/>
    <property type="match status" value="1"/>
</dbReference>
<accession>A0A9J7APE1</accession>
<feature type="transmembrane region" description="Helical" evidence="8">
    <location>
        <begin position="144"/>
        <end position="168"/>
    </location>
</feature>
<feature type="transmembrane region" description="Helical" evidence="8">
    <location>
        <begin position="120"/>
        <end position="138"/>
    </location>
</feature>
<keyword evidence="5 8" id="KW-0812">Transmembrane</keyword>
<evidence type="ECO:0000256" key="2">
    <source>
        <dbReference type="ARBA" id="ARBA00007935"/>
    </source>
</evidence>
<comment type="similarity">
    <text evidence="2">Belongs to the binding-protein-dependent transport system permease family. FecCD subfamily.</text>
</comment>
<dbReference type="InterPro" id="IPR000522">
    <property type="entry name" value="ABC_transptr_permease_BtuC"/>
</dbReference>
<dbReference type="AlphaFoldDB" id="A0A9J7APE1"/>
<feature type="chain" id="PRO_5039899186" evidence="9">
    <location>
        <begin position="26"/>
        <end position="337"/>
    </location>
</feature>
<evidence type="ECO:0000256" key="5">
    <source>
        <dbReference type="ARBA" id="ARBA00022692"/>
    </source>
</evidence>
<name>A0A9J7APE1_9PROT</name>
<evidence type="ECO:0000256" key="6">
    <source>
        <dbReference type="ARBA" id="ARBA00022989"/>
    </source>
</evidence>
<dbReference type="GO" id="GO:0005886">
    <property type="term" value="C:plasma membrane"/>
    <property type="evidence" value="ECO:0007669"/>
    <property type="project" value="UniProtKB-SubCell"/>
</dbReference>
<evidence type="ECO:0000256" key="4">
    <source>
        <dbReference type="ARBA" id="ARBA00022475"/>
    </source>
</evidence>
<dbReference type="Pfam" id="PF01032">
    <property type="entry name" value="FecCD"/>
    <property type="match status" value="1"/>
</dbReference>
<dbReference type="RefSeq" id="WP_257767834.1">
    <property type="nucleotide sequence ID" value="NZ_CP102480.1"/>
</dbReference>
<dbReference type="GO" id="GO:0033214">
    <property type="term" value="P:siderophore-iron import into cell"/>
    <property type="evidence" value="ECO:0007669"/>
    <property type="project" value="TreeGrafter"/>
</dbReference>
<dbReference type="KEGG" id="naci:NUH88_17990"/>
<sequence length="337" mass="35309">MNRRNFFWAGSISALLFGLALNLSAGSGTIGPDEVFAALFSFDPEQYEHFVVLYQRVPRALIAVQVGATMACAGAVLQGLTRNPLAAPATLGISAGATVAVLIGVYLFDLGTRAQGMSALAGGVLGFLACIAVTRLVARARDPRGLTLILSGALVSMLQFGIANALLLSDPSRRTDFLAWVTGNINHFYADRLAMFWWIGALALLLLFTLARPLTLITVGTEKAASAGVNVPLVSGAALIAVAFAASSSVAICGPVAFIGLIVPHMIRPFLGGSFRLILPAAALTGATVCLLADLVARTAFSPYLLHTGIVMDLLGGAVFILIVKRRYLTARTRRPA</sequence>
<comment type="subcellular location">
    <subcellularLocation>
        <location evidence="1">Cell membrane</location>
        <topology evidence="1">Multi-pass membrane protein</topology>
    </subcellularLocation>
</comment>
<dbReference type="InterPro" id="IPR037294">
    <property type="entry name" value="ABC_BtuC-like"/>
</dbReference>
<feature type="transmembrane region" description="Helical" evidence="8">
    <location>
        <begin position="237"/>
        <end position="263"/>
    </location>
</feature>
<keyword evidence="9" id="KW-0732">Signal</keyword>
<evidence type="ECO:0000256" key="7">
    <source>
        <dbReference type="ARBA" id="ARBA00023136"/>
    </source>
</evidence>
<evidence type="ECO:0000256" key="1">
    <source>
        <dbReference type="ARBA" id="ARBA00004651"/>
    </source>
</evidence>
<reference evidence="10" key="1">
    <citation type="submission" date="2022-08" db="EMBL/GenBank/DDBJ databases">
        <title>Nisaea acidiphila sp. nov., isolated from a marine algal debris and emended description of the genus Nisaea Urios et al. 2008.</title>
        <authorList>
            <person name="Kwon K."/>
        </authorList>
    </citation>
    <scope>NUCLEOTIDE SEQUENCE</scope>
    <source>
        <strain evidence="10">MEBiC11861</strain>
    </source>
</reference>
<keyword evidence="7 8" id="KW-0472">Membrane</keyword>
<dbReference type="GO" id="GO:0022857">
    <property type="term" value="F:transmembrane transporter activity"/>
    <property type="evidence" value="ECO:0007669"/>
    <property type="project" value="InterPro"/>
</dbReference>
<evidence type="ECO:0000313" key="11">
    <source>
        <dbReference type="Proteomes" id="UP001060336"/>
    </source>
</evidence>
<dbReference type="SUPFAM" id="SSF81345">
    <property type="entry name" value="ABC transporter involved in vitamin B12 uptake, BtuC"/>
    <property type="match status" value="1"/>
</dbReference>
<protein>
    <submittedName>
        <fullName evidence="10">Iron ABC transporter permease</fullName>
    </submittedName>
</protein>
<keyword evidence="6 8" id="KW-1133">Transmembrane helix</keyword>
<evidence type="ECO:0000256" key="8">
    <source>
        <dbReference type="SAM" id="Phobius"/>
    </source>
</evidence>
<keyword evidence="3" id="KW-0813">Transport</keyword>
<evidence type="ECO:0000313" key="10">
    <source>
        <dbReference type="EMBL" id="UUX49280.1"/>
    </source>
</evidence>
<gene>
    <name evidence="10" type="ORF">NUH88_17990</name>
</gene>